<evidence type="ECO:0000256" key="3">
    <source>
        <dbReference type="ARBA" id="ARBA00022679"/>
    </source>
</evidence>
<dbReference type="GeneID" id="58716581"/>
<dbReference type="NCBIfam" id="TIGR01007">
    <property type="entry name" value="eps_fam"/>
    <property type="match status" value="1"/>
</dbReference>
<keyword evidence="5" id="KW-0418">Kinase</keyword>
<dbReference type="InterPro" id="IPR005702">
    <property type="entry name" value="Wzc-like_C"/>
</dbReference>
<dbReference type="InterPro" id="IPR025669">
    <property type="entry name" value="AAA_dom"/>
</dbReference>
<dbReference type="PANTHER" id="PTHR32309">
    <property type="entry name" value="TYROSINE-PROTEIN KINASE"/>
    <property type="match status" value="1"/>
</dbReference>
<sequence>MIRRKPKDSQRDDQKLIVQNKPLSPLAEQFRMIVENIELMSIDKKIKSLLITSADPSSGKSIISSNLAVAFAQKGKKTLLIDADLRKPTIHKYFRNEVSLGLMGLVKKESTIEGAIFESDSPNLYILQAGIIPANPTSILASERLKEVFAELEELFDQIIVDTPPILAVADAQILSGMTDASVLVIRNDYTVTERARKASTRLEQSSKLFLGAVFNNQKQKQDHYYYQEKE</sequence>
<gene>
    <name evidence="10" type="ORF">EP57_03995</name>
</gene>
<dbReference type="AlphaFoldDB" id="A0A099WC93"/>
<evidence type="ECO:0000256" key="5">
    <source>
        <dbReference type="ARBA" id="ARBA00022777"/>
    </source>
</evidence>
<keyword evidence="3" id="KW-0808">Transferase</keyword>
<dbReference type="GO" id="GO:0004715">
    <property type="term" value="F:non-membrane spanning protein tyrosine kinase activity"/>
    <property type="evidence" value="ECO:0007669"/>
    <property type="project" value="UniProtKB-EC"/>
</dbReference>
<dbReference type="PANTHER" id="PTHR32309:SF13">
    <property type="entry name" value="FERRIC ENTEROBACTIN TRANSPORT PROTEIN FEPE"/>
    <property type="match status" value="1"/>
</dbReference>
<evidence type="ECO:0000313" key="10">
    <source>
        <dbReference type="EMBL" id="KGL42632.1"/>
    </source>
</evidence>
<evidence type="ECO:0000256" key="2">
    <source>
        <dbReference type="ARBA" id="ARBA00011903"/>
    </source>
</evidence>
<organism evidence="10 11">
    <name type="scientific">Listeria booriae</name>
    <dbReference type="NCBI Taxonomy" id="1552123"/>
    <lineage>
        <taxon>Bacteria</taxon>
        <taxon>Bacillati</taxon>
        <taxon>Bacillota</taxon>
        <taxon>Bacilli</taxon>
        <taxon>Bacillales</taxon>
        <taxon>Listeriaceae</taxon>
        <taxon>Listeria</taxon>
    </lineage>
</organism>
<dbReference type="InterPro" id="IPR027417">
    <property type="entry name" value="P-loop_NTPase"/>
</dbReference>
<keyword evidence="4" id="KW-0547">Nucleotide-binding</keyword>
<keyword evidence="11" id="KW-1185">Reference proteome</keyword>
<evidence type="ECO:0000259" key="9">
    <source>
        <dbReference type="Pfam" id="PF13614"/>
    </source>
</evidence>
<dbReference type="Proteomes" id="UP000029844">
    <property type="component" value="Unassembled WGS sequence"/>
</dbReference>
<proteinExistence type="inferred from homology"/>
<evidence type="ECO:0000256" key="4">
    <source>
        <dbReference type="ARBA" id="ARBA00022741"/>
    </source>
</evidence>
<dbReference type="EMBL" id="JNFA01000011">
    <property type="protein sequence ID" value="KGL42632.1"/>
    <property type="molecule type" value="Genomic_DNA"/>
</dbReference>
<dbReference type="CDD" id="cd05387">
    <property type="entry name" value="BY-kinase"/>
    <property type="match status" value="1"/>
</dbReference>
<dbReference type="GO" id="GO:0005886">
    <property type="term" value="C:plasma membrane"/>
    <property type="evidence" value="ECO:0007669"/>
    <property type="project" value="UniProtKB-ARBA"/>
</dbReference>
<dbReference type="Pfam" id="PF13614">
    <property type="entry name" value="AAA_31"/>
    <property type="match status" value="1"/>
</dbReference>
<dbReference type="eggNOG" id="COG0489">
    <property type="taxonomic scope" value="Bacteria"/>
</dbReference>
<keyword evidence="7" id="KW-0829">Tyrosine-protein kinase</keyword>
<dbReference type="InterPro" id="IPR050445">
    <property type="entry name" value="Bact_polysacc_biosynth/exp"/>
</dbReference>
<dbReference type="RefSeq" id="WP_036084415.1">
    <property type="nucleotide sequence ID" value="NZ_CBCSHQ010000001.1"/>
</dbReference>
<dbReference type="SUPFAM" id="SSF52540">
    <property type="entry name" value="P-loop containing nucleoside triphosphate hydrolases"/>
    <property type="match status" value="1"/>
</dbReference>
<dbReference type="GO" id="GO:0005524">
    <property type="term" value="F:ATP binding"/>
    <property type="evidence" value="ECO:0007669"/>
    <property type="project" value="UniProtKB-KW"/>
</dbReference>
<dbReference type="OrthoDB" id="9794577at2"/>
<dbReference type="GO" id="GO:0042802">
    <property type="term" value="F:identical protein binding"/>
    <property type="evidence" value="ECO:0007669"/>
    <property type="project" value="UniProtKB-ARBA"/>
</dbReference>
<comment type="caution">
    <text evidence="10">The sequence shown here is derived from an EMBL/GenBank/DDBJ whole genome shotgun (WGS) entry which is preliminary data.</text>
</comment>
<protein>
    <recommendedName>
        <fullName evidence="2">non-specific protein-tyrosine kinase</fullName>
        <ecNumber evidence="2">2.7.10.2</ecNumber>
    </recommendedName>
</protein>
<dbReference type="EC" id="2.7.10.2" evidence="2"/>
<feature type="domain" description="AAA" evidence="9">
    <location>
        <begin position="58"/>
        <end position="184"/>
    </location>
</feature>
<accession>A0A099WC93</accession>
<evidence type="ECO:0000256" key="8">
    <source>
        <dbReference type="ARBA" id="ARBA00051245"/>
    </source>
</evidence>
<dbReference type="FunFam" id="3.40.50.300:FF:000527">
    <property type="entry name" value="Tyrosine-protein kinase etk"/>
    <property type="match status" value="1"/>
</dbReference>
<evidence type="ECO:0000256" key="1">
    <source>
        <dbReference type="ARBA" id="ARBA00007316"/>
    </source>
</evidence>
<keyword evidence="6" id="KW-0067">ATP-binding</keyword>
<comment type="catalytic activity">
    <reaction evidence="8">
        <text>L-tyrosyl-[protein] + ATP = O-phospho-L-tyrosyl-[protein] + ADP + H(+)</text>
        <dbReference type="Rhea" id="RHEA:10596"/>
        <dbReference type="Rhea" id="RHEA-COMP:10136"/>
        <dbReference type="Rhea" id="RHEA-COMP:20101"/>
        <dbReference type="ChEBI" id="CHEBI:15378"/>
        <dbReference type="ChEBI" id="CHEBI:30616"/>
        <dbReference type="ChEBI" id="CHEBI:46858"/>
        <dbReference type="ChEBI" id="CHEBI:61978"/>
        <dbReference type="ChEBI" id="CHEBI:456216"/>
        <dbReference type="EC" id="2.7.10.2"/>
    </reaction>
</comment>
<reference evidence="10 11" key="1">
    <citation type="submission" date="2014-05" db="EMBL/GenBank/DDBJ databases">
        <title>Novel Listeriaceae from food processing environments.</title>
        <authorList>
            <person name="den Bakker H.C."/>
        </authorList>
    </citation>
    <scope>NUCLEOTIDE SEQUENCE [LARGE SCALE GENOMIC DNA]</scope>
    <source>
        <strain evidence="10 11">FSL A5-0281</strain>
    </source>
</reference>
<name>A0A099WC93_9LIST</name>
<evidence type="ECO:0000256" key="6">
    <source>
        <dbReference type="ARBA" id="ARBA00022840"/>
    </source>
</evidence>
<evidence type="ECO:0000256" key="7">
    <source>
        <dbReference type="ARBA" id="ARBA00023137"/>
    </source>
</evidence>
<dbReference type="STRING" id="1552123.EP57_03995"/>
<evidence type="ECO:0000313" key="11">
    <source>
        <dbReference type="Proteomes" id="UP000029844"/>
    </source>
</evidence>
<dbReference type="Gene3D" id="3.40.50.300">
    <property type="entry name" value="P-loop containing nucleotide triphosphate hydrolases"/>
    <property type="match status" value="1"/>
</dbReference>
<comment type="similarity">
    <text evidence="1">Belongs to the CpsD/CapB family.</text>
</comment>